<dbReference type="STRING" id="272627.CCC_02568"/>
<sequence>MYDALLSERPYKKPWDKELVIAYLQGNSGSHFDPHLVSVFLSILPEIDAISSRFDDDTQASTVTSVD</sequence>
<dbReference type="PROSITE" id="PS51832">
    <property type="entry name" value="HD_GYP"/>
    <property type="match status" value="1"/>
</dbReference>
<protein>
    <submittedName>
        <fullName evidence="2">Response regulator</fullName>
    </submittedName>
</protein>
<dbReference type="InterPro" id="IPR037522">
    <property type="entry name" value="HD_GYP_dom"/>
</dbReference>
<comment type="caution">
    <text evidence="2">The sequence shown here is derived from an EMBL/GenBank/DDBJ whole genome shotgun (WGS) entry which is preliminary data.</text>
</comment>
<name>A0A0C2UGT6_PARME</name>
<dbReference type="Gene3D" id="1.10.3210.10">
    <property type="entry name" value="Hypothetical protein af1432"/>
    <property type="match status" value="1"/>
</dbReference>
<keyword evidence="3" id="KW-1185">Reference proteome</keyword>
<organism evidence="2 3">
    <name type="scientific">Paramagnetospirillum magnetotacticum MS-1</name>
    <dbReference type="NCBI Taxonomy" id="272627"/>
    <lineage>
        <taxon>Bacteria</taxon>
        <taxon>Pseudomonadati</taxon>
        <taxon>Pseudomonadota</taxon>
        <taxon>Alphaproteobacteria</taxon>
        <taxon>Rhodospirillales</taxon>
        <taxon>Magnetospirillaceae</taxon>
        <taxon>Paramagnetospirillum</taxon>
    </lineage>
</organism>
<dbReference type="EMBL" id="JXSL01000001">
    <property type="protein sequence ID" value="KIM00793.1"/>
    <property type="molecule type" value="Genomic_DNA"/>
</dbReference>
<reference evidence="2 3" key="1">
    <citation type="submission" date="2015-01" db="EMBL/GenBank/DDBJ databases">
        <title>Genome Sequence of Magnetospirillum magnetotacticum Strain MS-1.</title>
        <authorList>
            <person name="Marinov G.K."/>
            <person name="Smalley M.D."/>
            <person name="DeSalvo G."/>
        </authorList>
    </citation>
    <scope>NUCLEOTIDE SEQUENCE [LARGE SCALE GENOMIC DNA]</scope>
    <source>
        <strain evidence="2 3">MS-1</strain>
    </source>
</reference>
<gene>
    <name evidence="2" type="ORF">CCC_02568</name>
</gene>
<feature type="domain" description="HD-GYP" evidence="1">
    <location>
        <begin position="1"/>
        <end position="56"/>
    </location>
</feature>
<evidence type="ECO:0000313" key="2">
    <source>
        <dbReference type="EMBL" id="KIM00793.1"/>
    </source>
</evidence>
<dbReference type="SUPFAM" id="SSF109604">
    <property type="entry name" value="HD-domain/PDEase-like"/>
    <property type="match status" value="1"/>
</dbReference>
<evidence type="ECO:0000259" key="1">
    <source>
        <dbReference type="PROSITE" id="PS51832"/>
    </source>
</evidence>
<dbReference type="InterPro" id="IPR052020">
    <property type="entry name" value="Cyclic_di-GMP/3'3'-cGAMP_PDE"/>
</dbReference>
<dbReference type="Proteomes" id="UP000031971">
    <property type="component" value="Unassembled WGS sequence"/>
</dbReference>
<proteinExistence type="predicted"/>
<accession>A0A0C2UGT6</accession>
<dbReference type="AlphaFoldDB" id="A0A0C2UGT6"/>
<dbReference type="PANTHER" id="PTHR45228">
    <property type="entry name" value="CYCLIC DI-GMP PHOSPHODIESTERASE TM_0186-RELATED"/>
    <property type="match status" value="1"/>
</dbReference>
<evidence type="ECO:0000313" key="3">
    <source>
        <dbReference type="Proteomes" id="UP000031971"/>
    </source>
</evidence>